<dbReference type="SUPFAM" id="SSF46785">
    <property type="entry name" value="Winged helix' DNA-binding domain"/>
    <property type="match status" value="1"/>
</dbReference>
<reference evidence="2 3" key="1">
    <citation type="journal article" date="2009" name="Environ. Microbiol.">
        <title>Genome sequence of Desulfobacterium autotrophicum HRM2, a marine sulfate reducer oxidizing organic carbon completely to carbon dioxide.</title>
        <authorList>
            <person name="Strittmatter A.W."/>
            <person name="Liesegang H."/>
            <person name="Rabus R."/>
            <person name="Decker I."/>
            <person name="Amann J."/>
            <person name="Andres S."/>
            <person name="Henne A."/>
            <person name="Fricke W.F."/>
            <person name="Martinez-Arias R."/>
            <person name="Bartels D."/>
            <person name="Goesmann A."/>
            <person name="Krause L."/>
            <person name="Puehler A."/>
            <person name="Klenk H.P."/>
            <person name="Richter M."/>
            <person name="Schuler M."/>
            <person name="Gloeckner F.O."/>
            <person name="Meyerdierks A."/>
            <person name="Gottschalk G."/>
            <person name="Amann R."/>
        </authorList>
    </citation>
    <scope>NUCLEOTIDE SEQUENCE [LARGE SCALE GENOMIC DNA]</scope>
    <source>
        <strain evidence="3">ATCC 43914 / DSM 3382 / HRM2</strain>
    </source>
</reference>
<dbReference type="Pfam" id="PF08679">
    <property type="entry name" value="DsrD"/>
    <property type="match status" value="1"/>
</dbReference>
<dbReference type="RefSeq" id="WP_015906026.1">
    <property type="nucleotide sequence ID" value="NC_012108.1"/>
</dbReference>
<dbReference type="InterPro" id="IPR014793">
    <property type="entry name" value="DsrD"/>
</dbReference>
<dbReference type="InterPro" id="IPR036388">
    <property type="entry name" value="WH-like_DNA-bd_sf"/>
</dbReference>
<dbReference type="OrthoDB" id="5459227at2"/>
<dbReference type="InterPro" id="IPR036390">
    <property type="entry name" value="WH_DNA-bd_sf"/>
</dbReference>
<dbReference type="AlphaFoldDB" id="C0QD62"/>
<evidence type="ECO:0000313" key="3">
    <source>
        <dbReference type="Proteomes" id="UP000000442"/>
    </source>
</evidence>
<proteinExistence type="predicted"/>
<evidence type="ECO:0000259" key="1">
    <source>
        <dbReference type="Pfam" id="PF08679"/>
    </source>
</evidence>
<protein>
    <submittedName>
        <fullName evidence="2">DsrD</fullName>
    </submittedName>
</protein>
<feature type="domain" description="Dissimilatory sulphite reductase D" evidence="1">
    <location>
        <begin position="12"/>
        <end position="75"/>
    </location>
</feature>
<evidence type="ECO:0000313" key="2">
    <source>
        <dbReference type="EMBL" id="ACN17294.1"/>
    </source>
</evidence>
<dbReference type="HOGENOM" id="CLU_196901_0_0_7"/>
<dbReference type="Proteomes" id="UP000000442">
    <property type="component" value="Chromosome"/>
</dbReference>
<dbReference type="Gene3D" id="1.10.10.10">
    <property type="entry name" value="Winged helix-like DNA-binding domain superfamily/Winged helix DNA-binding domain"/>
    <property type="match status" value="1"/>
</dbReference>
<gene>
    <name evidence="2" type="primary">dsrD</name>
    <name evidence="2" type="ordered locus">HRM2_42380</name>
</gene>
<dbReference type="KEGG" id="dat:HRM2_42380"/>
<dbReference type="eggNOG" id="ENOG5033191">
    <property type="taxonomic scope" value="Bacteria"/>
</dbReference>
<organism evidence="2 3">
    <name type="scientific">Desulforapulum autotrophicum (strain ATCC 43914 / DSM 3382 / VKM B-1955 / HRM2)</name>
    <name type="common">Desulfobacterium autotrophicum</name>
    <dbReference type="NCBI Taxonomy" id="177437"/>
    <lineage>
        <taxon>Bacteria</taxon>
        <taxon>Pseudomonadati</taxon>
        <taxon>Thermodesulfobacteriota</taxon>
        <taxon>Desulfobacteria</taxon>
        <taxon>Desulfobacterales</taxon>
        <taxon>Desulfobacteraceae</taxon>
        <taxon>Desulforapulum</taxon>
    </lineage>
</organism>
<accession>C0QD62</accession>
<dbReference type="EMBL" id="CP001087">
    <property type="protein sequence ID" value="ACN17294.1"/>
    <property type="molecule type" value="Genomic_DNA"/>
</dbReference>
<name>C0QD62_DESAH</name>
<sequence>MSDLLDNKEEAEKAIMAWLEKKTKSKSKFYLKDFYSIFPDDKPRMIKKVVNNMVTEGVLEYWSSGSTTMYGIKGAGKQSHSEGED</sequence>
<keyword evidence="3" id="KW-1185">Reference proteome</keyword>
<dbReference type="STRING" id="177437.HRM2_42380"/>